<dbReference type="PANTHER" id="PTHR47505">
    <property type="entry name" value="DNA UTILIZATION PROTEIN YHGH"/>
    <property type="match status" value="1"/>
</dbReference>
<dbReference type="Gene3D" id="3.40.50.2020">
    <property type="match status" value="1"/>
</dbReference>
<dbReference type="RefSeq" id="WP_204784790.1">
    <property type="nucleotide sequence ID" value="NZ_CALVGD010000080.1"/>
</dbReference>
<dbReference type="PANTHER" id="PTHR47505:SF1">
    <property type="entry name" value="DNA UTILIZATION PROTEIN YHGH"/>
    <property type="match status" value="1"/>
</dbReference>
<keyword evidence="3" id="KW-1185">Reference proteome</keyword>
<comment type="caution">
    <text evidence="2">The sequence shown here is derived from an EMBL/GenBank/DDBJ whole genome shotgun (WGS) entry which is preliminary data.</text>
</comment>
<accession>A0ABS2GVW7</accession>
<proteinExistence type="inferred from homology"/>
<gene>
    <name evidence="2" type="ORF">H5975_02755</name>
</gene>
<dbReference type="SUPFAM" id="SSF53271">
    <property type="entry name" value="PRTase-like"/>
    <property type="match status" value="1"/>
</dbReference>
<protein>
    <submittedName>
        <fullName evidence="2">ComF family protein</fullName>
    </submittedName>
</protein>
<dbReference type="EMBL" id="JACJKU010000016">
    <property type="protein sequence ID" value="MBM6940420.1"/>
    <property type="molecule type" value="Genomic_DNA"/>
</dbReference>
<evidence type="ECO:0000313" key="3">
    <source>
        <dbReference type="Proteomes" id="UP000785625"/>
    </source>
</evidence>
<evidence type="ECO:0000256" key="1">
    <source>
        <dbReference type="ARBA" id="ARBA00008007"/>
    </source>
</evidence>
<dbReference type="InterPro" id="IPR000836">
    <property type="entry name" value="PRTase_dom"/>
</dbReference>
<name>A0ABS2GVW7_9LACO</name>
<dbReference type="Proteomes" id="UP000785625">
    <property type="component" value="Unassembled WGS sequence"/>
</dbReference>
<dbReference type="InterPro" id="IPR029057">
    <property type="entry name" value="PRTase-like"/>
</dbReference>
<comment type="similarity">
    <text evidence="1">Belongs to the ComF/GntX family.</text>
</comment>
<dbReference type="InterPro" id="IPR051910">
    <property type="entry name" value="ComF/GntX_DNA_util-trans"/>
</dbReference>
<dbReference type="CDD" id="cd06223">
    <property type="entry name" value="PRTases_typeI"/>
    <property type="match status" value="1"/>
</dbReference>
<reference evidence="2 3" key="1">
    <citation type="journal article" date="2021" name="Sci. Rep.">
        <title>The distribution of antibiotic resistance genes in chicken gut microbiota commensals.</title>
        <authorList>
            <person name="Juricova H."/>
            <person name="Matiasovicova J."/>
            <person name="Kubasova T."/>
            <person name="Cejkova D."/>
            <person name="Rychlik I."/>
        </authorList>
    </citation>
    <scope>NUCLEOTIDE SEQUENCE [LARGE SCALE GENOMIC DNA]</scope>
    <source>
        <strain evidence="2 3">An574</strain>
    </source>
</reference>
<evidence type="ECO:0000313" key="2">
    <source>
        <dbReference type="EMBL" id="MBM6940420.1"/>
    </source>
</evidence>
<organism evidence="2 3">
    <name type="scientific">Limosilactobacillus coleohominis</name>
    <dbReference type="NCBI Taxonomy" id="181675"/>
    <lineage>
        <taxon>Bacteria</taxon>
        <taxon>Bacillati</taxon>
        <taxon>Bacillota</taxon>
        <taxon>Bacilli</taxon>
        <taxon>Lactobacillales</taxon>
        <taxon>Lactobacillaceae</taxon>
        <taxon>Limosilactobacillus</taxon>
    </lineage>
</organism>
<sequence length="224" mass="25951">MECLLCGTIINWQPTLWDLLCFKKLTPPRVCARCSQSFTKIGNADRCRGCGRQRGNLCEDCQRWQQKLGWIIHNQSLFEYNDAMKDYMQRYKFMGDYRLRQVFSHELTTLVCQQNADLIIPIPINQHTWQTRGFNQVTAMLDCRYSVDIIGTKAGNKEVFQSQKGRQQRLRTSQPFVLLNKDEICQKSILLVDDVYTTGRTIYHAATLCYQAGCRSIKSITLAS</sequence>